<keyword evidence="2" id="KW-1064">Adaptive immunity</keyword>
<dbReference type="GeneTree" id="ENSGT00990000205062"/>
<dbReference type="PANTHER" id="PTHR19367">
    <property type="entry name" value="T-CELL RECEPTOR ALPHA CHAIN V REGION"/>
    <property type="match status" value="1"/>
</dbReference>
<evidence type="ECO:0000256" key="2">
    <source>
        <dbReference type="ARBA" id="ARBA00023130"/>
    </source>
</evidence>
<dbReference type="InterPro" id="IPR013783">
    <property type="entry name" value="Ig-like_fold"/>
</dbReference>
<evidence type="ECO:0000256" key="1">
    <source>
        <dbReference type="ARBA" id="ARBA00022729"/>
    </source>
</evidence>
<dbReference type="InterPro" id="IPR036179">
    <property type="entry name" value="Ig-like_dom_sf"/>
</dbReference>
<evidence type="ECO:0000313" key="8">
    <source>
        <dbReference type="Ensembl" id="ENSGMOP00000039414.1"/>
    </source>
</evidence>
<feature type="transmembrane region" description="Helical" evidence="6">
    <location>
        <begin position="6"/>
        <end position="23"/>
    </location>
</feature>
<evidence type="ECO:0000256" key="3">
    <source>
        <dbReference type="ARBA" id="ARBA00023170"/>
    </source>
</evidence>
<name>A0A8C5AZ46_GADMO</name>
<organism evidence="8 9">
    <name type="scientific">Gadus morhua</name>
    <name type="common">Atlantic cod</name>
    <dbReference type="NCBI Taxonomy" id="8049"/>
    <lineage>
        <taxon>Eukaryota</taxon>
        <taxon>Metazoa</taxon>
        <taxon>Chordata</taxon>
        <taxon>Craniata</taxon>
        <taxon>Vertebrata</taxon>
        <taxon>Euteleostomi</taxon>
        <taxon>Actinopterygii</taxon>
        <taxon>Neopterygii</taxon>
        <taxon>Teleostei</taxon>
        <taxon>Neoteleostei</taxon>
        <taxon>Acanthomorphata</taxon>
        <taxon>Zeiogadaria</taxon>
        <taxon>Gadariae</taxon>
        <taxon>Gadiformes</taxon>
        <taxon>Gadoidei</taxon>
        <taxon>Gadidae</taxon>
        <taxon>Gadus</taxon>
    </lineage>
</organism>
<evidence type="ECO:0000313" key="9">
    <source>
        <dbReference type="Proteomes" id="UP000694546"/>
    </source>
</evidence>
<evidence type="ECO:0000256" key="6">
    <source>
        <dbReference type="SAM" id="Phobius"/>
    </source>
</evidence>
<dbReference type="SMART" id="SM00409">
    <property type="entry name" value="IG"/>
    <property type="match status" value="1"/>
</dbReference>
<keyword evidence="6" id="KW-0812">Transmembrane</keyword>
<dbReference type="Ensembl" id="ENSGMOT00000054797.1">
    <property type="protein sequence ID" value="ENSGMOP00000039414.1"/>
    <property type="gene ID" value="ENSGMOG00000036434.1"/>
</dbReference>
<feature type="domain" description="Ig-like" evidence="7">
    <location>
        <begin position="42"/>
        <end position="123"/>
    </location>
</feature>
<reference evidence="8" key="1">
    <citation type="submission" date="2025-08" db="UniProtKB">
        <authorList>
            <consortium name="Ensembl"/>
        </authorList>
    </citation>
    <scope>IDENTIFICATION</scope>
</reference>
<proteinExistence type="predicted"/>
<dbReference type="SMART" id="SM00406">
    <property type="entry name" value="IGv"/>
    <property type="match status" value="1"/>
</dbReference>
<dbReference type="Pfam" id="PF07686">
    <property type="entry name" value="V-set"/>
    <property type="match status" value="1"/>
</dbReference>
<evidence type="ECO:0000256" key="5">
    <source>
        <dbReference type="ARBA" id="ARBA00043266"/>
    </source>
</evidence>
<keyword evidence="1" id="KW-0732">Signal</keyword>
<keyword evidence="6" id="KW-0472">Membrane</keyword>
<dbReference type="GO" id="GO:0002250">
    <property type="term" value="P:adaptive immune response"/>
    <property type="evidence" value="ECO:0007669"/>
    <property type="project" value="UniProtKB-KW"/>
</dbReference>
<keyword evidence="3" id="KW-0675">Receptor</keyword>
<protein>
    <recommendedName>
        <fullName evidence="7">Ig-like domain-containing protein</fullName>
    </recommendedName>
</protein>
<keyword evidence="5" id="KW-1279">T cell receptor</keyword>
<dbReference type="InterPro" id="IPR013106">
    <property type="entry name" value="Ig_V-set"/>
</dbReference>
<dbReference type="AlphaFoldDB" id="A0A8C5AZ46"/>
<evidence type="ECO:0000259" key="7">
    <source>
        <dbReference type="PROSITE" id="PS50835"/>
    </source>
</evidence>
<dbReference type="Gene3D" id="2.60.40.10">
    <property type="entry name" value="Immunoglobulins"/>
    <property type="match status" value="1"/>
</dbReference>
<dbReference type="Proteomes" id="UP000694546">
    <property type="component" value="Chromosome 8"/>
</dbReference>
<keyword evidence="9" id="KW-1185">Reference proteome</keyword>
<keyword evidence="4" id="KW-0393">Immunoglobulin domain</keyword>
<dbReference type="InterPro" id="IPR003599">
    <property type="entry name" value="Ig_sub"/>
</dbReference>
<dbReference type="OMA" id="RMYITHI"/>
<dbReference type="InterPro" id="IPR051287">
    <property type="entry name" value="TCR_variable_region"/>
</dbReference>
<sequence length="179" mass="20383">MFFYVHVIFIIFIFIKCILKVHLTQYFCGLVQGLIAGDSISPDKQKVSGKEGASVTLRCTYGTSFDDVDLYWYRHRSNQAPQFILYKGAKGSDRMYITHIKQQRLVELQISSVAVTDSALYYCALQPTVTGNPDSLYKNLLNTNTRPSPLDQNTDISDRTHELITIFISFNHACLPFLI</sequence>
<reference evidence="8" key="2">
    <citation type="submission" date="2025-09" db="UniProtKB">
        <authorList>
            <consortium name="Ensembl"/>
        </authorList>
    </citation>
    <scope>IDENTIFICATION</scope>
</reference>
<dbReference type="InterPro" id="IPR007110">
    <property type="entry name" value="Ig-like_dom"/>
</dbReference>
<evidence type="ECO:0000256" key="4">
    <source>
        <dbReference type="ARBA" id="ARBA00023319"/>
    </source>
</evidence>
<accession>A0A8C5AZ46</accession>
<dbReference type="PANTHER" id="PTHR19367:SF18">
    <property type="entry name" value="T CELL RECEPTOR ALPHA VARIABLE 16"/>
    <property type="match status" value="1"/>
</dbReference>
<dbReference type="PROSITE" id="PS50835">
    <property type="entry name" value="IG_LIKE"/>
    <property type="match status" value="1"/>
</dbReference>
<dbReference type="SUPFAM" id="SSF48726">
    <property type="entry name" value="Immunoglobulin"/>
    <property type="match status" value="1"/>
</dbReference>
<keyword evidence="5" id="KW-0391">Immunity</keyword>
<keyword evidence="6" id="KW-1133">Transmembrane helix</keyword>
<dbReference type="GO" id="GO:0042101">
    <property type="term" value="C:T cell receptor complex"/>
    <property type="evidence" value="ECO:0007669"/>
    <property type="project" value="UniProtKB-KW"/>
</dbReference>